<reference evidence="1 2" key="1">
    <citation type="submission" date="2018-12" db="EMBL/GenBank/DDBJ databases">
        <authorList>
            <consortium name="Pathogen Informatics"/>
        </authorList>
    </citation>
    <scope>NUCLEOTIDE SEQUENCE [LARGE SCALE GENOMIC DNA]</scope>
    <source>
        <strain evidence="1 2">NCTC13635</strain>
    </source>
</reference>
<organism evidence="1 2">
    <name type="scientific">Klebsiella pneumoniae</name>
    <dbReference type="NCBI Taxonomy" id="573"/>
    <lineage>
        <taxon>Bacteria</taxon>
        <taxon>Pseudomonadati</taxon>
        <taxon>Pseudomonadota</taxon>
        <taxon>Gammaproteobacteria</taxon>
        <taxon>Enterobacterales</taxon>
        <taxon>Enterobacteriaceae</taxon>
        <taxon>Klebsiella/Raoultella group</taxon>
        <taxon>Klebsiella</taxon>
        <taxon>Klebsiella pneumoniae complex</taxon>
    </lineage>
</organism>
<gene>
    <name evidence="1" type="ORF">NCTC13635_03009</name>
</gene>
<evidence type="ECO:0000313" key="1">
    <source>
        <dbReference type="EMBL" id="VEB02636.1"/>
    </source>
</evidence>
<accession>A0A3S4KGT2</accession>
<proteinExistence type="predicted"/>
<dbReference type="EMBL" id="LR134162">
    <property type="protein sequence ID" value="VEB02636.1"/>
    <property type="molecule type" value="Genomic_DNA"/>
</dbReference>
<dbReference type="Proteomes" id="UP000282433">
    <property type="component" value="Chromosome"/>
</dbReference>
<evidence type="ECO:0000313" key="2">
    <source>
        <dbReference type="Proteomes" id="UP000282433"/>
    </source>
</evidence>
<protein>
    <submittedName>
        <fullName evidence="1">Uncharacterized protein</fullName>
    </submittedName>
</protein>
<sequence length="46" mass="5012">MIMAFTNHGAADVFFIGDEALGGQLIPYKVDTLFDARLQLSGKLLI</sequence>
<dbReference type="AlphaFoldDB" id="A0A3S4KGT2"/>
<name>A0A3S4KGT2_KLEPN</name>